<name>A0A096P970_OSTTA</name>
<keyword evidence="2" id="KW-0812">Transmembrane</keyword>
<feature type="compositionally biased region" description="Gly residues" evidence="1">
    <location>
        <begin position="195"/>
        <end position="207"/>
    </location>
</feature>
<evidence type="ECO:0000256" key="1">
    <source>
        <dbReference type="SAM" id="MobiDB-lite"/>
    </source>
</evidence>
<feature type="transmembrane region" description="Helical" evidence="2">
    <location>
        <begin position="99"/>
        <end position="127"/>
    </location>
</feature>
<protein>
    <submittedName>
        <fullName evidence="3">Unnamed product</fullName>
    </submittedName>
</protein>
<dbReference type="KEGG" id="ota:OT_ostta17g01180"/>
<dbReference type="InParanoid" id="A0A096P970"/>
<dbReference type="OrthoDB" id="498886at2759"/>
<reference evidence="3 4" key="2">
    <citation type="journal article" date="2014" name="BMC Genomics">
        <title>An improved genome of the model marine alga Ostreococcus tauri unfolds by assessing Illumina de novo assemblies.</title>
        <authorList>
            <person name="Blanc-Mathieu R."/>
            <person name="Verhelst B."/>
            <person name="Derelle E."/>
            <person name="Rombauts S."/>
            <person name="Bouget F.Y."/>
            <person name="Carre I."/>
            <person name="Chateau A."/>
            <person name="Eyre-Walker A."/>
            <person name="Grimsley N."/>
            <person name="Moreau H."/>
            <person name="Piegu B."/>
            <person name="Rivals E."/>
            <person name="Schackwitz W."/>
            <person name="Van de Peer Y."/>
            <person name="Piganeau G."/>
        </authorList>
    </citation>
    <scope>NUCLEOTIDE SEQUENCE [LARGE SCALE GENOMIC DNA]</scope>
    <source>
        <strain evidence="4">OTTH 0595 / CCAP 157/2 / RCC745</strain>
    </source>
</reference>
<dbReference type="InterPro" id="IPR044200">
    <property type="entry name" value="At5g03900-like"/>
</dbReference>
<feature type="transmembrane region" description="Helical" evidence="2">
    <location>
        <begin position="424"/>
        <end position="444"/>
    </location>
</feature>
<dbReference type="PANTHER" id="PTHR47380:SF4">
    <property type="entry name" value="OS02G0533000 PROTEIN"/>
    <property type="match status" value="1"/>
</dbReference>
<organism evidence="3 4">
    <name type="scientific">Ostreococcus tauri</name>
    <name type="common">Marine green alga</name>
    <dbReference type="NCBI Taxonomy" id="70448"/>
    <lineage>
        <taxon>Eukaryota</taxon>
        <taxon>Viridiplantae</taxon>
        <taxon>Chlorophyta</taxon>
        <taxon>Mamiellophyceae</taxon>
        <taxon>Mamiellales</taxon>
        <taxon>Bathycoccaceae</taxon>
        <taxon>Ostreococcus</taxon>
    </lineage>
</organism>
<comment type="caution">
    <text evidence="3">The sequence shown here is derived from an EMBL/GenBank/DDBJ whole genome shotgun (WGS) entry which is preliminary data.</text>
</comment>
<reference evidence="4" key="1">
    <citation type="journal article" date="2006" name="Proc. Natl. Acad. Sci. U.S.A.">
        <title>Genome analysis of the smallest free-living eukaryote Ostreococcus tauri unveils many unique features.</title>
        <authorList>
            <person name="Derelle E."/>
            <person name="Ferraz C."/>
            <person name="Rombauts S."/>
            <person name="Rouze P."/>
            <person name="Worden A.Z."/>
            <person name="Robbens S."/>
            <person name="Partensky F."/>
            <person name="Degroeve S."/>
            <person name="Echeynie S."/>
            <person name="Cooke R."/>
            <person name="Saeys Y."/>
            <person name="Wuyts J."/>
            <person name="Jabbari K."/>
            <person name="Bowler C."/>
            <person name="Panaud O."/>
            <person name="Piegu B."/>
            <person name="Ball S.G."/>
            <person name="Ral J.-P."/>
            <person name="Bouget F.-Y."/>
            <person name="Piganeau G."/>
            <person name="De Baets B."/>
            <person name="Picard A."/>
            <person name="Delseny M."/>
            <person name="Demaille J."/>
            <person name="Van de Peer Y."/>
            <person name="Moreau H."/>
        </authorList>
    </citation>
    <scope>NUCLEOTIDE SEQUENCE [LARGE SCALE GENOMIC DNA]</scope>
    <source>
        <strain evidence="4">OTTH 0595 / CCAP 157/2 / RCC745</strain>
    </source>
</reference>
<gene>
    <name evidence="3" type="ORF">OT_ostta17g01180</name>
</gene>
<feature type="region of interest" description="Disordered" evidence="1">
    <location>
        <begin position="188"/>
        <end position="249"/>
    </location>
</feature>
<dbReference type="GeneID" id="9831305"/>
<keyword evidence="2" id="KW-0472">Membrane</keyword>
<dbReference type="STRING" id="70448.A0A096P970"/>
<evidence type="ECO:0000313" key="3">
    <source>
        <dbReference type="EMBL" id="CEG00563.1"/>
    </source>
</evidence>
<keyword evidence="4" id="KW-1185">Reference proteome</keyword>
<dbReference type="RefSeq" id="XP_022840446.1">
    <property type="nucleotide sequence ID" value="XM_022984265.1"/>
</dbReference>
<proteinExistence type="predicted"/>
<feature type="compositionally biased region" description="Acidic residues" evidence="1">
    <location>
        <begin position="236"/>
        <end position="249"/>
    </location>
</feature>
<accession>A0A096P970</accession>
<evidence type="ECO:0000313" key="4">
    <source>
        <dbReference type="Proteomes" id="UP000009170"/>
    </source>
</evidence>
<keyword evidence="2" id="KW-1133">Transmembrane helix</keyword>
<dbReference type="EMBL" id="CAID01000017">
    <property type="protein sequence ID" value="CEG00563.1"/>
    <property type="molecule type" value="Genomic_DNA"/>
</dbReference>
<dbReference type="Proteomes" id="UP000009170">
    <property type="component" value="Unassembled WGS sequence"/>
</dbReference>
<sequence length="570" mass="63684">MAERDDRTLHRALERVGPRFTLGDLLLQESHALDADAESLRGRVIIAVELVGGHLDVDRETNEVVYVVPRRVRAVVMARDVQARAAAARRAAQRSAMRVVRAAFGTFLVVSAALTTMAVVAVIVIAMSRGHGGNRGGGGGGTVFVGPNADFWYYLYMRDLIDLMLWNDMARRDRAMYERARYGVESEVVKPGNIGQAGGSGGGPGGGPDEDARRDDPERGRPNAANVPGRRRANGNEDDDGDDDEDEDDWLDRGRELTFVESIFAFVFGRGDPNERLETRRWRAVGALLRVNKGCVYAEQVAPFLDSYLLSKEDHNEVKNGLFASIFDVVSHARRIFRKKQAENERDTSKMHEGYMLEVLTRFGGHAEASDDGKLIYVFPSLQVTTIAEAAASSRSTPGRAVPPPTPPPIYERVRPLWESGPKMPLVVALGFLNIFMIYVFHALGGMDLKPRERVPLEPRQKQTMGRRAGRFRDDSPVAIDISDEPPLVILFLELFPWLCRIMMPLLVVYATIFFVMPTSRALCVAIENRRVVRRNDIRKRRALETFNMAIQETEKQARARGKQNLEVIA</sequence>
<dbReference type="PANTHER" id="PTHR47380">
    <property type="entry name" value="OS02G0533000 PROTEIN"/>
    <property type="match status" value="1"/>
</dbReference>
<feature type="transmembrane region" description="Helical" evidence="2">
    <location>
        <begin position="495"/>
        <end position="517"/>
    </location>
</feature>
<evidence type="ECO:0000256" key="2">
    <source>
        <dbReference type="SAM" id="Phobius"/>
    </source>
</evidence>
<feature type="compositionally biased region" description="Basic and acidic residues" evidence="1">
    <location>
        <begin position="210"/>
        <end position="221"/>
    </location>
</feature>
<dbReference type="AlphaFoldDB" id="A0A096P970"/>